<proteinExistence type="predicted"/>
<reference evidence="4" key="2">
    <citation type="journal article" date="2020" name="Nat. Commun.">
        <title>Large-scale genome sequencing of mycorrhizal fungi provides insights into the early evolution of symbiotic traits.</title>
        <authorList>
            <person name="Miyauchi S."/>
            <person name="Kiss E."/>
            <person name="Kuo A."/>
            <person name="Drula E."/>
            <person name="Kohler A."/>
            <person name="Sanchez-Garcia M."/>
            <person name="Morin E."/>
            <person name="Andreopoulos B."/>
            <person name="Barry K.W."/>
            <person name="Bonito G."/>
            <person name="Buee M."/>
            <person name="Carver A."/>
            <person name="Chen C."/>
            <person name="Cichocki N."/>
            <person name="Clum A."/>
            <person name="Culley D."/>
            <person name="Crous P.W."/>
            <person name="Fauchery L."/>
            <person name="Girlanda M."/>
            <person name="Hayes R.D."/>
            <person name="Keri Z."/>
            <person name="LaButti K."/>
            <person name="Lipzen A."/>
            <person name="Lombard V."/>
            <person name="Magnuson J."/>
            <person name="Maillard F."/>
            <person name="Murat C."/>
            <person name="Nolan M."/>
            <person name="Ohm R.A."/>
            <person name="Pangilinan J."/>
            <person name="Pereira M.F."/>
            <person name="Perotto S."/>
            <person name="Peter M."/>
            <person name="Pfister S."/>
            <person name="Riley R."/>
            <person name="Sitrit Y."/>
            <person name="Stielow J.B."/>
            <person name="Szollosi G."/>
            <person name="Zifcakova L."/>
            <person name="Stursova M."/>
            <person name="Spatafora J.W."/>
            <person name="Tedersoo L."/>
            <person name="Vaario L.M."/>
            <person name="Yamada A."/>
            <person name="Yan M."/>
            <person name="Wang P."/>
            <person name="Xu J."/>
            <person name="Bruns T."/>
            <person name="Baldrian P."/>
            <person name="Vilgalys R."/>
            <person name="Dunand C."/>
            <person name="Henrissat B."/>
            <person name="Grigoriev I.V."/>
            <person name="Hibbett D."/>
            <person name="Nagy L.G."/>
            <person name="Martin F.M."/>
        </authorList>
    </citation>
    <scope>NUCLEOTIDE SEQUENCE</scope>
    <source>
        <strain evidence="4">Prilba</strain>
    </source>
</reference>
<dbReference type="GO" id="GO:0016705">
    <property type="term" value="F:oxidoreductase activity, acting on paired donors, with incorporation or reduction of molecular oxygen"/>
    <property type="evidence" value="ECO:0007669"/>
    <property type="project" value="InterPro"/>
</dbReference>
<name>A0A9P5N1Z1_9AGAM</name>
<sequence>MPLLLDFILDHTVAISGAIVALYFILCALYQLCFSPLSDIPGPWYAAISDLWLTTHVLRLQQCRIIDSLFAKYGPVVRVGPNKVVFNDLPTTRNVYSILKFDKSTYYKSLLTNDNDHAMTTLPHASHVFRKKGYAPHYTPTSLAHFQPEIHQSALELVNILGGIVNGGAIDCLSFFRHFMADVVSASSFGYGIGALSRWAVGIEDPLVTAIGDFPKRGILRSAIPAWAWKFVCSIPNRRWRRLCDSDKIMSEFVNARVYERRLQMVSGAPEQSDRVALVQRLLRYYAEVSSDTASDRDIVSEHMGHLVGGCDTTSTTLSYLCWELSRRADVAGKLQAELDTVIHDCKTLPDIAILQNLPYLGAFVKEGLRLYSAAPSLLERVVPNSSAKTAIPEAFDLMGYALPPGTLVATQAWSAHRNPSVFPSPESFLPERWLETGDNQGQLEAMNRHMMPFGTGSRVCGGQNLAQMALRIAITAIARNFDVVSPPETTETSMEMRDSFVIFPASMTCHLIFNPRKIR</sequence>
<evidence type="ECO:0000256" key="1">
    <source>
        <dbReference type="ARBA" id="ARBA00005179"/>
    </source>
</evidence>
<dbReference type="OrthoDB" id="3945418at2759"/>
<evidence type="ECO:0000313" key="5">
    <source>
        <dbReference type="Proteomes" id="UP000759537"/>
    </source>
</evidence>
<dbReference type="PANTHER" id="PTHR24305:SF218">
    <property type="entry name" value="P450, PUTATIVE (EUROFUNG)-RELATED"/>
    <property type="match status" value="1"/>
</dbReference>
<dbReference type="PRINTS" id="PR00463">
    <property type="entry name" value="EP450I"/>
</dbReference>
<feature type="binding site" description="axial binding residue" evidence="2">
    <location>
        <position position="461"/>
    </location>
    <ligand>
        <name>heme</name>
        <dbReference type="ChEBI" id="CHEBI:30413"/>
    </ligand>
    <ligandPart>
        <name>Fe</name>
        <dbReference type="ChEBI" id="CHEBI:18248"/>
    </ligandPart>
</feature>
<feature type="transmembrane region" description="Helical" evidence="3">
    <location>
        <begin position="12"/>
        <end position="32"/>
    </location>
</feature>
<evidence type="ECO:0000256" key="2">
    <source>
        <dbReference type="PIRSR" id="PIRSR602401-1"/>
    </source>
</evidence>
<dbReference type="InterPro" id="IPR050121">
    <property type="entry name" value="Cytochrome_P450_monoxygenase"/>
</dbReference>
<dbReference type="InterPro" id="IPR001128">
    <property type="entry name" value="Cyt_P450"/>
</dbReference>
<comment type="caution">
    <text evidence="4">The sequence shown here is derived from an EMBL/GenBank/DDBJ whole genome shotgun (WGS) entry which is preliminary data.</text>
</comment>
<comment type="pathway">
    <text evidence="1">Secondary metabolite biosynthesis.</text>
</comment>
<keyword evidence="3" id="KW-1133">Transmembrane helix</keyword>
<dbReference type="Pfam" id="PF00067">
    <property type="entry name" value="p450"/>
    <property type="match status" value="1"/>
</dbReference>
<evidence type="ECO:0000313" key="4">
    <source>
        <dbReference type="EMBL" id="KAF8484595.1"/>
    </source>
</evidence>
<evidence type="ECO:0000256" key="3">
    <source>
        <dbReference type="SAM" id="Phobius"/>
    </source>
</evidence>
<gene>
    <name evidence="4" type="ORF">DFH94DRAFT_836851</name>
</gene>
<keyword evidence="5" id="KW-1185">Reference proteome</keyword>
<keyword evidence="2" id="KW-0408">Iron</keyword>
<dbReference type="InterPro" id="IPR036396">
    <property type="entry name" value="Cyt_P450_sf"/>
</dbReference>
<dbReference type="Proteomes" id="UP000759537">
    <property type="component" value="Unassembled WGS sequence"/>
</dbReference>
<comment type="cofactor">
    <cofactor evidence="2">
        <name>heme</name>
        <dbReference type="ChEBI" id="CHEBI:30413"/>
    </cofactor>
</comment>
<organism evidence="4 5">
    <name type="scientific">Russula ochroleuca</name>
    <dbReference type="NCBI Taxonomy" id="152965"/>
    <lineage>
        <taxon>Eukaryota</taxon>
        <taxon>Fungi</taxon>
        <taxon>Dikarya</taxon>
        <taxon>Basidiomycota</taxon>
        <taxon>Agaricomycotina</taxon>
        <taxon>Agaricomycetes</taxon>
        <taxon>Russulales</taxon>
        <taxon>Russulaceae</taxon>
        <taxon>Russula</taxon>
    </lineage>
</organism>
<keyword evidence="3" id="KW-0472">Membrane</keyword>
<dbReference type="GO" id="GO:0005506">
    <property type="term" value="F:iron ion binding"/>
    <property type="evidence" value="ECO:0007669"/>
    <property type="project" value="InterPro"/>
</dbReference>
<reference evidence="4" key="1">
    <citation type="submission" date="2019-10" db="EMBL/GenBank/DDBJ databases">
        <authorList>
            <consortium name="DOE Joint Genome Institute"/>
            <person name="Kuo A."/>
            <person name="Miyauchi S."/>
            <person name="Kiss E."/>
            <person name="Drula E."/>
            <person name="Kohler A."/>
            <person name="Sanchez-Garcia M."/>
            <person name="Andreopoulos B."/>
            <person name="Barry K.W."/>
            <person name="Bonito G."/>
            <person name="Buee M."/>
            <person name="Carver A."/>
            <person name="Chen C."/>
            <person name="Cichocki N."/>
            <person name="Clum A."/>
            <person name="Culley D."/>
            <person name="Crous P.W."/>
            <person name="Fauchery L."/>
            <person name="Girlanda M."/>
            <person name="Hayes R."/>
            <person name="Keri Z."/>
            <person name="LaButti K."/>
            <person name="Lipzen A."/>
            <person name="Lombard V."/>
            <person name="Magnuson J."/>
            <person name="Maillard F."/>
            <person name="Morin E."/>
            <person name="Murat C."/>
            <person name="Nolan M."/>
            <person name="Ohm R."/>
            <person name="Pangilinan J."/>
            <person name="Pereira M."/>
            <person name="Perotto S."/>
            <person name="Peter M."/>
            <person name="Riley R."/>
            <person name="Sitrit Y."/>
            <person name="Stielow B."/>
            <person name="Szollosi G."/>
            <person name="Zifcakova L."/>
            <person name="Stursova M."/>
            <person name="Spatafora J.W."/>
            <person name="Tedersoo L."/>
            <person name="Vaario L.-M."/>
            <person name="Yamada A."/>
            <person name="Yan M."/>
            <person name="Wang P."/>
            <person name="Xu J."/>
            <person name="Bruns T."/>
            <person name="Baldrian P."/>
            <person name="Vilgalys R."/>
            <person name="Henrissat B."/>
            <person name="Grigoriev I.V."/>
            <person name="Hibbett D."/>
            <person name="Nagy L.G."/>
            <person name="Martin F.M."/>
        </authorList>
    </citation>
    <scope>NUCLEOTIDE SEQUENCE</scope>
    <source>
        <strain evidence="4">Prilba</strain>
    </source>
</reference>
<dbReference type="InterPro" id="IPR002401">
    <property type="entry name" value="Cyt_P450_E_grp-I"/>
</dbReference>
<dbReference type="SUPFAM" id="SSF48264">
    <property type="entry name" value="Cytochrome P450"/>
    <property type="match status" value="1"/>
</dbReference>
<dbReference type="EMBL" id="WHVB01000003">
    <property type="protein sequence ID" value="KAF8484595.1"/>
    <property type="molecule type" value="Genomic_DNA"/>
</dbReference>
<dbReference type="Gene3D" id="1.10.630.10">
    <property type="entry name" value="Cytochrome P450"/>
    <property type="match status" value="1"/>
</dbReference>
<dbReference type="PANTHER" id="PTHR24305">
    <property type="entry name" value="CYTOCHROME P450"/>
    <property type="match status" value="1"/>
</dbReference>
<dbReference type="GO" id="GO:0020037">
    <property type="term" value="F:heme binding"/>
    <property type="evidence" value="ECO:0007669"/>
    <property type="project" value="InterPro"/>
</dbReference>
<protein>
    <submittedName>
        <fullName evidence="4">Cytochrome P450</fullName>
    </submittedName>
</protein>
<accession>A0A9P5N1Z1</accession>
<dbReference type="GO" id="GO:0004497">
    <property type="term" value="F:monooxygenase activity"/>
    <property type="evidence" value="ECO:0007669"/>
    <property type="project" value="InterPro"/>
</dbReference>
<keyword evidence="2" id="KW-0349">Heme</keyword>
<dbReference type="AlphaFoldDB" id="A0A9P5N1Z1"/>
<keyword evidence="2" id="KW-0479">Metal-binding</keyword>
<dbReference type="PRINTS" id="PR00385">
    <property type="entry name" value="P450"/>
</dbReference>
<keyword evidence="3" id="KW-0812">Transmembrane</keyword>